<comment type="caution">
    <text evidence="9">The sequence shown here is derived from an EMBL/GenBank/DDBJ whole genome shotgun (WGS) entry which is preliminary data.</text>
</comment>
<dbReference type="SUPFAM" id="SSF103473">
    <property type="entry name" value="MFS general substrate transporter"/>
    <property type="match status" value="1"/>
</dbReference>
<feature type="transmembrane region" description="Helical" evidence="7">
    <location>
        <begin position="393"/>
        <end position="415"/>
    </location>
</feature>
<dbReference type="GO" id="GO:0022857">
    <property type="term" value="F:transmembrane transporter activity"/>
    <property type="evidence" value="ECO:0007669"/>
    <property type="project" value="InterPro"/>
</dbReference>
<evidence type="ECO:0000256" key="4">
    <source>
        <dbReference type="ARBA" id="ARBA00022692"/>
    </source>
</evidence>
<protein>
    <recommendedName>
        <fullName evidence="8">Major facilitator superfamily (MFS) profile domain-containing protein</fullName>
    </recommendedName>
</protein>
<dbReference type="InterPro" id="IPR050171">
    <property type="entry name" value="MFS_Transporters"/>
</dbReference>
<dbReference type="InterPro" id="IPR036259">
    <property type="entry name" value="MFS_trans_sf"/>
</dbReference>
<dbReference type="PANTHER" id="PTHR23517:SF3">
    <property type="entry name" value="INTEGRAL MEMBRANE TRANSPORT PROTEIN"/>
    <property type="match status" value="1"/>
</dbReference>
<dbReference type="eggNOG" id="COG2814">
    <property type="taxonomic scope" value="Bacteria"/>
</dbReference>
<feature type="transmembrane region" description="Helical" evidence="7">
    <location>
        <begin position="327"/>
        <end position="352"/>
    </location>
</feature>
<gene>
    <name evidence="9" type="ORF">HMPREF9465_02096</name>
</gene>
<evidence type="ECO:0000256" key="6">
    <source>
        <dbReference type="ARBA" id="ARBA00023136"/>
    </source>
</evidence>
<feature type="transmembrane region" description="Helical" evidence="7">
    <location>
        <begin position="120"/>
        <end position="143"/>
    </location>
</feature>
<proteinExistence type="predicted"/>
<evidence type="ECO:0000256" key="5">
    <source>
        <dbReference type="ARBA" id="ARBA00022989"/>
    </source>
</evidence>
<keyword evidence="4 7" id="KW-0812">Transmembrane</keyword>
<name>K1JFC5_9BURK</name>
<feature type="transmembrane region" description="Helical" evidence="7">
    <location>
        <begin position="364"/>
        <end position="387"/>
    </location>
</feature>
<feature type="transmembrane region" description="Helical" evidence="7">
    <location>
        <begin position="96"/>
        <end position="114"/>
    </location>
</feature>
<keyword evidence="5 7" id="KW-1133">Transmembrane helix</keyword>
<dbReference type="HOGENOM" id="CLU_053107_1_0_4"/>
<feature type="transmembrane region" description="Helical" evidence="7">
    <location>
        <begin position="185"/>
        <end position="210"/>
    </location>
</feature>
<dbReference type="EMBL" id="ADMG01000047">
    <property type="protein sequence ID" value="EKB30270.1"/>
    <property type="molecule type" value="Genomic_DNA"/>
</dbReference>
<feature type="domain" description="Major facilitator superfamily (MFS) profile" evidence="8">
    <location>
        <begin position="237"/>
        <end position="428"/>
    </location>
</feature>
<feature type="transmembrane region" description="Helical" evidence="7">
    <location>
        <begin position="240"/>
        <end position="261"/>
    </location>
</feature>
<comment type="subcellular location">
    <subcellularLocation>
        <location evidence="1">Cell membrane</location>
        <topology evidence="1">Multi-pass membrane protein</topology>
    </subcellularLocation>
</comment>
<organism evidence="9 10">
    <name type="scientific">Sutterella wadsworthensis 2_1_59BFAA</name>
    <dbReference type="NCBI Taxonomy" id="742823"/>
    <lineage>
        <taxon>Bacteria</taxon>
        <taxon>Pseudomonadati</taxon>
        <taxon>Pseudomonadota</taxon>
        <taxon>Betaproteobacteria</taxon>
        <taxon>Burkholderiales</taxon>
        <taxon>Sutterellaceae</taxon>
        <taxon>Sutterella</taxon>
    </lineage>
</organism>
<accession>K1JFC5</accession>
<dbReference type="GO" id="GO:0005886">
    <property type="term" value="C:plasma membrane"/>
    <property type="evidence" value="ECO:0007669"/>
    <property type="project" value="UniProtKB-SubCell"/>
</dbReference>
<dbReference type="STRING" id="742823.HMPREF9465_02096"/>
<feature type="transmembrane region" description="Helical" evidence="7">
    <location>
        <begin position="64"/>
        <end position="84"/>
    </location>
</feature>
<dbReference type="PATRIC" id="fig|742823.3.peg.2103"/>
<dbReference type="Pfam" id="PF07690">
    <property type="entry name" value="MFS_1"/>
    <property type="match status" value="1"/>
</dbReference>
<feature type="transmembrane region" description="Helical" evidence="7">
    <location>
        <begin position="155"/>
        <end position="179"/>
    </location>
</feature>
<dbReference type="InterPro" id="IPR020846">
    <property type="entry name" value="MFS_dom"/>
</dbReference>
<dbReference type="Gene3D" id="1.20.1250.20">
    <property type="entry name" value="MFS general substrate transporter like domains"/>
    <property type="match status" value="1"/>
</dbReference>
<feature type="transmembrane region" description="Helical" evidence="7">
    <location>
        <begin position="273"/>
        <end position="291"/>
    </location>
</feature>
<keyword evidence="10" id="KW-1185">Reference proteome</keyword>
<evidence type="ECO:0000256" key="1">
    <source>
        <dbReference type="ARBA" id="ARBA00004651"/>
    </source>
</evidence>
<dbReference type="InterPro" id="IPR011701">
    <property type="entry name" value="MFS"/>
</dbReference>
<evidence type="ECO:0000256" key="7">
    <source>
        <dbReference type="SAM" id="Phobius"/>
    </source>
</evidence>
<evidence type="ECO:0000256" key="3">
    <source>
        <dbReference type="ARBA" id="ARBA00022475"/>
    </source>
</evidence>
<keyword evidence="6 7" id="KW-0472">Membrane</keyword>
<evidence type="ECO:0000256" key="2">
    <source>
        <dbReference type="ARBA" id="ARBA00022448"/>
    </source>
</evidence>
<dbReference type="Proteomes" id="UP000005835">
    <property type="component" value="Unassembled WGS sequence"/>
</dbReference>
<dbReference type="AlphaFoldDB" id="K1JFC5"/>
<keyword evidence="3" id="KW-1003">Cell membrane</keyword>
<keyword evidence="2" id="KW-0813">Transport</keyword>
<dbReference type="PROSITE" id="PS50850">
    <property type="entry name" value="MFS"/>
    <property type="match status" value="1"/>
</dbReference>
<dbReference type="PANTHER" id="PTHR23517">
    <property type="entry name" value="RESISTANCE PROTEIN MDTM, PUTATIVE-RELATED-RELATED"/>
    <property type="match status" value="1"/>
</dbReference>
<evidence type="ECO:0000259" key="8">
    <source>
        <dbReference type="PROSITE" id="PS50850"/>
    </source>
</evidence>
<sequence>MRDTRKIEADVNNPRLRRMFPRGNSMAALLKLLLFTLLMHTACTSLRFTATLDAIHAGASSFEVGLMLASISFGPMFLAIAAGRWLDRSGPRAPMLASRLSVMAAAGCAILLPASDLGIAPLFGACVLTGLSFMLTNVVIQRLTGDVTTPKNRRFAFTALSLTTASSNLAAPVVAGYVIERLSYTAVYVWSAVAPLILSVLLFVPAFGIVMKARPRAVRAEAGRTKGSAADFLRDGPMRAVLVASVIISIAWEVGNLLIPIYAAGVGLTPSEIGWVLGSFAAATFIVRFVTPFLLKVVLEWHMIVLSLLLATAAFAVMPLVTTQGAMMGAAFVLGLGLGASLPNMMSLVYLFSPPERIGEAIGLRIMALNLGKSVFPVLAGLLGNWIGAGSTIWCLAAFAASGCGYAGAAARTVLSRMKALRDAKIDG</sequence>
<evidence type="ECO:0000313" key="9">
    <source>
        <dbReference type="EMBL" id="EKB30270.1"/>
    </source>
</evidence>
<evidence type="ECO:0000313" key="10">
    <source>
        <dbReference type="Proteomes" id="UP000005835"/>
    </source>
</evidence>
<feature type="transmembrane region" description="Helical" evidence="7">
    <location>
        <begin position="303"/>
        <end position="321"/>
    </location>
</feature>
<reference evidence="9 10" key="1">
    <citation type="submission" date="2012-05" db="EMBL/GenBank/DDBJ databases">
        <title>The Genome Sequence of Sutterella wadsworthensis 2_1_59BFAA.</title>
        <authorList>
            <consortium name="The Broad Institute Genome Sequencing Platform"/>
            <person name="Earl A."/>
            <person name="Ward D."/>
            <person name="Feldgarden M."/>
            <person name="Gevers D."/>
            <person name="Daigneault M."/>
            <person name="Strauss J."/>
            <person name="Allen-Vercoe E."/>
            <person name="Walker B."/>
            <person name="Young S.K."/>
            <person name="Zeng Q."/>
            <person name="Gargeya S."/>
            <person name="Fitzgerald M."/>
            <person name="Haas B."/>
            <person name="Abouelleil A."/>
            <person name="Alvarado L."/>
            <person name="Arachchi H.M."/>
            <person name="Berlin A.M."/>
            <person name="Chapman S.B."/>
            <person name="Goldberg J."/>
            <person name="Griggs A."/>
            <person name="Gujja S."/>
            <person name="Hansen M."/>
            <person name="Howarth C."/>
            <person name="Imamovic A."/>
            <person name="Larimer J."/>
            <person name="McCowen C."/>
            <person name="Montmayeur A."/>
            <person name="Murphy C."/>
            <person name="Neiman D."/>
            <person name="Pearson M."/>
            <person name="Priest M."/>
            <person name="Roberts A."/>
            <person name="Saif S."/>
            <person name="Shea T."/>
            <person name="Sisk P."/>
            <person name="Sykes S."/>
            <person name="Wortman J."/>
            <person name="Nusbaum C."/>
            <person name="Birren B."/>
        </authorList>
    </citation>
    <scope>NUCLEOTIDE SEQUENCE [LARGE SCALE GENOMIC DNA]</scope>
    <source>
        <strain evidence="9 10">2_1_59BFAA</strain>
    </source>
</reference>